<dbReference type="STRING" id="282301.A0A1I8HKP6"/>
<name>A0A1I8HKP6_9PLAT</name>
<dbReference type="Gene3D" id="2.60.40.150">
    <property type="entry name" value="C2 domain"/>
    <property type="match status" value="2"/>
</dbReference>
<keyword evidence="1" id="KW-1185">Reference proteome</keyword>
<dbReference type="PROSITE" id="PS50004">
    <property type="entry name" value="C2"/>
    <property type="match status" value="2"/>
</dbReference>
<dbReference type="InterPro" id="IPR035892">
    <property type="entry name" value="C2_domain_sf"/>
</dbReference>
<sequence length="510" mass="56285">MVKPPLTNSVRVFSRFKLFLLIFFIVHIAQPVTCELEYSTPVPTPVKHHATGKQREQLLQLKSIVTSALKSSSTSRINGSTESAIGSASPIETKSRGKTTSKPKYWWISKPFFIASISAGCVSLVVLVLLCIVCTPLCNSVDCPCRKGFSSGGKADLGDGSSDGGSLCQEAAIADCPSPYGVIRYLMTYNQDTEELTVLVKGCTDLPRNISGTLNPYILVRIVSKDGAGAALSETEAIATPVERGTTSPEFNYPCSFKLAKADLTKAAVKFEVYDRDEVSKEPALLARCRHNLEDRRYGNEIDDLLLNTATDEKHVFRRRLKRGLAADCGPGEICVLLRRGGADEAPLMVRVIECKGVHLKQSDGQLDKHNLPNTYVELMLMEPNGPIHVKRSDTVDKSRNPYFNEEFSFPAMPADRLRHCALRLSLVHVSDFLRSKQAVGSVELSADDDGASGESDRRFRLAREHWLSITESKAQQQQQAVSKCCWHSLVAPDEEMHLRRARAMNAARK</sequence>
<reference evidence="2" key="1">
    <citation type="submission" date="2016-11" db="UniProtKB">
        <authorList>
            <consortium name="WormBaseParasite"/>
        </authorList>
    </citation>
    <scope>IDENTIFICATION</scope>
</reference>
<dbReference type="Proteomes" id="UP000095280">
    <property type="component" value="Unplaced"/>
</dbReference>
<dbReference type="GO" id="GO:0048791">
    <property type="term" value="P:calcium ion-regulated exocytosis of neurotransmitter"/>
    <property type="evidence" value="ECO:0007669"/>
    <property type="project" value="TreeGrafter"/>
</dbReference>
<dbReference type="SUPFAM" id="SSF49562">
    <property type="entry name" value="C2 domain (Calcium/lipid-binding domain, CaLB)"/>
    <property type="match status" value="2"/>
</dbReference>
<accession>A0A1I8HKP6</accession>
<proteinExistence type="predicted"/>
<dbReference type="OrthoDB" id="9947256at2759"/>
<organism evidence="1 2">
    <name type="scientific">Macrostomum lignano</name>
    <dbReference type="NCBI Taxonomy" id="282301"/>
    <lineage>
        <taxon>Eukaryota</taxon>
        <taxon>Metazoa</taxon>
        <taxon>Spiralia</taxon>
        <taxon>Lophotrochozoa</taxon>
        <taxon>Platyhelminthes</taxon>
        <taxon>Rhabditophora</taxon>
        <taxon>Macrostomorpha</taxon>
        <taxon>Macrostomida</taxon>
        <taxon>Macrostomidae</taxon>
        <taxon>Macrostomum</taxon>
    </lineage>
</organism>
<dbReference type="Pfam" id="PF00168">
    <property type="entry name" value="C2"/>
    <property type="match status" value="2"/>
</dbReference>
<dbReference type="InterPro" id="IPR000008">
    <property type="entry name" value="C2_dom"/>
</dbReference>
<dbReference type="GO" id="GO:0048488">
    <property type="term" value="P:synaptic vesicle endocytosis"/>
    <property type="evidence" value="ECO:0007669"/>
    <property type="project" value="TreeGrafter"/>
</dbReference>
<dbReference type="GO" id="GO:0005886">
    <property type="term" value="C:plasma membrane"/>
    <property type="evidence" value="ECO:0007669"/>
    <property type="project" value="TreeGrafter"/>
</dbReference>
<dbReference type="GO" id="GO:0000149">
    <property type="term" value="F:SNARE binding"/>
    <property type="evidence" value="ECO:0007669"/>
    <property type="project" value="TreeGrafter"/>
</dbReference>
<dbReference type="GO" id="GO:0001786">
    <property type="term" value="F:phosphatidylserine binding"/>
    <property type="evidence" value="ECO:0007669"/>
    <property type="project" value="TreeGrafter"/>
</dbReference>
<dbReference type="WBParaSite" id="maker-uti_cns_0006534-snap-gene-0.5-mRNA-1">
    <property type="protein sequence ID" value="maker-uti_cns_0006534-snap-gene-0.5-mRNA-1"/>
    <property type="gene ID" value="maker-uti_cns_0006534-snap-gene-0.5"/>
</dbReference>
<dbReference type="GO" id="GO:0005544">
    <property type="term" value="F:calcium-dependent phospholipid binding"/>
    <property type="evidence" value="ECO:0007669"/>
    <property type="project" value="TreeGrafter"/>
</dbReference>
<dbReference type="GO" id="GO:0070382">
    <property type="term" value="C:exocytic vesicle"/>
    <property type="evidence" value="ECO:0007669"/>
    <property type="project" value="TreeGrafter"/>
</dbReference>
<dbReference type="PANTHER" id="PTHR10024">
    <property type="entry name" value="SYNAPTOTAGMIN"/>
    <property type="match status" value="1"/>
</dbReference>
<dbReference type="GO" id="GO:0005509">
    <property type="term" value="F:calcium ion binding"/>
    <property type="evidence" value="ECO:0007669"/>
    <property type="project" value="TreeGrafter"/>
</dbReference>
<protein>
    <submittedName>
        <fullName evidence="2">C2 domain-containing protein</fullName>
    </submittedName>
</protein>
<evidence type="ECO:0000313" key="1">
    <source>
        <dbReference type="Proteomes" id="UP000095280"/>
    </source>
</evidence>
<dbReference type="AlphaFoldDB" id="A0A1I8HKP6"/>
<dbReference type="GO" id="GO:0030276">
    <property type="term" value="F:clathrin binding"/>
    <property type="evidence" value="ECO:0007669"/>
    <property type="project" value="TreeGrafter"/>
</dbReference>
<dbReference type="PANTHER" id="PTHR10024:SF227">
    <property type="entry name" value="SYNAPTOTAGMIN 1"/>
    <property type="match status" value="1"/>
</dbReference>
<dbReference type="SMART" id="SM00239">
    <property type="entry name" value="C2"/>
    <property type="match status" value="2"/>
</dbReference>
<evidence type="ECO:0000313" key="2">
    <source>
        <dbReference type="WBParaSite" id="maker-uti_cns_0006534-snap-gene-0.5-mRNA-1"/>
    </source>
</evidence>
<dbReference type="GO" id="GO:0098793">
    <property type="term" value="C:presynapse"/>
    <property type="evidence" value="ECO:0007669"/>
    <property type="project" value="GOC"/>
</dbReference>